<dbReference type="PANTHER" id="PTHR46315:SF1">
    <property type="entry name" value="SPERMINE SYNTHASE"/>
    <property type="match status" value="1"/>
</dbReference>
<dbReference type="GO" id="GO:0016768">
    <property type="term" value="F:spermine synthase activity"/>
    <property type="evidence" value="ECO:0007669"/>
    <property type="project" value="InterPro"/>
</dbReference>
<organism evidence="1">
    <name type="scientific">Timema genevievae</name>
    <name type="common">Walking stick</name>
    <dbReference type="NCBI Taxonomy" id="629358"/>
    <lineage>
        <taxon>Eukaryota</taxon>
        <taxon>Metazoa</taxon>
        <taxon>Ecdysozoa</taxon>
        <taxon>Arthropoda</taxon>
        <taxon>Hexapoda</taxon>
        <taxon>Insecta</taxon>
        <taxon>Pterygota</taxon>
        <taxon>Neoptera</taxon>
        <taxon>Polyneoptera</taxon>
        <taxon>Phasmatodea</taxon>
        <taxon>Timematodea</taxon>
        <taxon>Timematoidea</taxon>
        <taxon>Timematidae</taxon>
        <taxon>Timema</taxon>
    </lineage>
</organism>
<protein>
    <submittedName>
        <fullName evidence="1">Uncharacterized protein</fullName>
    </submittedName>
</protein>
<evidence type="ECO:0000313" key="1">
    <source>
        <dbReference type="EMBL" id="CAD7605249.1"/>
    </source>
</evidence>
<dbReference type="InterPro" id="IPR015576">
    <property type="entry name" value="Spermine_synthase_animal"/>
</dbReference>
<proteinExistence type="predicted"/>
<sequence length="239" mass="27431">METANRKELNKVRRAVGTEGERRLYSRGAPSTATANDRMLQSAYETRMEDGFLEILKGKNNLLVSLRGYPQGLFCINIEYYKNDDEESRLTFERIRECELALRDSVASVRSKRFPPLRRGAPVDVYLTTAESKENASNFKLKLNVSRIRKKQKFLDERGDVDYKFDSPETGFRVQVFFSTLDLLLSELRNLADRMVELSVLFSPYLNPTVDVDASAIATHAEAWKAAYPQDLQKEDLIE</sequence>
<dbReference type="AlphaFoldDB" id="A0A7R9K5U8"/>
<reference evidence="1" key="1">
    <citation type="submission" date="2020-11" db="EMBL/GenBank/DDBJ databases">
        <authorList>
            <person name="Tran Van P."/>
        </authorList>
    </citation>
    <scope>NUCLEOTIDE SEQUENCE</scope>
</reference>
<dbReference type="GO" id="GO:0006597">
    <property type="term" value="P:spermine biosynthetic process"/>
    <property type="evidence" value="ECO:0007669"/>
    <property type="project" value="InterPro"/>
</dbReference>
<gene>
    <name evidence="1" type="ORF">TGEB3V08_LOCUS9456</name>
</gene>
<accession>A0A7R9K5U8</accession>
<dbReference type="PANTHER" id="PTHR46315">
    <property type="entry name" value="SPERMINE SYNTHASE"/>
    <property type="match status" value="1"/>
</dbReference>
<name>A0A7R9K5U8_TIMGE</name>
<dbReference type="EMBL" id="OE844390">
    <property type="protein sequence ID" value="CAD7605249.1"/>
    <property type="molecule type" value="Genomic_DNA"/>
</dbReference>